<dbReference type="Proteomes" id="UP000016033">
    <property type="component" value="Unassembled WGS sequence"/>
</dbReference>
<dbReference type="PATRIC" id="fig|1333857.3.peg.1191"/>
<accession>T5KNS3</accession>
<name>T5KNS3_MICMQ</name>
<dbReference type="AlphaFoldDB" id="T5KNS3"/>
<organism evidence="1 2">
    <name type="scientific">Microbacterium maritypicum MF109</name>
    <dbReference type="NCBI Taxonomy" id="1333857"/>
    <lineage>
        <taxon>Bacteria</taxon>
        <taxon>Bacillati</taxon>
        <taxon>Actinomycetota</taxon>
        <taxon>Actinomycetes</taxon>
        <taxon>Micrococcales</taxon>
        <taxon>Microbacteriaceae</taxon>
        <taxon>Microbacterium</taxon>
    </lineage>
</organism>
<comment type="caution">
    <text evidence="1">The sequence shown here is derived from an EMBL/GenBank/DDBJ whole genome shotgun (WGS) entry which is preliminary data.</text>
</comment>
<protein>
    <submittedName>
        <fullName evidence="1">Uncharacterized protein</fullName>
    </submittedName>
</protein>
<sequence length="358" mass="37673">MDASSITTARDRHRTTTAFEQCVSGRRNLVTGAVFFVEAGDHVGAVLSQTRLDDIVFAPAGSVVMSSDSRVIPYDGALREPGDRIMFDGGQTFELREYVAAPFLPIVGPTLFRQCNAAGVAAFLSDADTAKDSGIFIDPLLSGTVLLDSLPSFLGSGREGEALPRVHVTAEGEYRDGPDGLLLGEVGDGRADIEARAGEGAGRGRAFARVVDRGMLEADLDDRPWFARYIGAIDLLRRWEGVPSRPAISGFGGHLVRALDELAALPGVVSPRVPYLLTGDGEEWMLIDPVSRRGIRLGIDSARAAECLIATADESAAVGLLAAELGRGTSSVASLVQEVRCRLAVVGLDPAAGGQAGL</sequence>
<proteinExistence type="predicted"/>
<dbReference type="InterPro" id="IPR049693">
    <property type="entry name" value="Daptide_RRE"/>
</dbReference>
<dbReference type="RefSeq" id="WP_021199163.1">
    <property type="nucleotide sequence ID" value="NZ_ATAO01000124.1"/>
</dbReference>
<evidence type="ECO:0000313" key="1">
    <source>
        <dbReference type="EMBL" id="EQM81684.1"/>
    </source>
</evidence>
<evidence type="ECO:0000313" key="2">
    <source>
        <dbReference type="Proteomes" id="UP000016033"/>
    </source>
</evidence>
<gene>
    <name evidence="1" type="ORF">L687_14450</name>
</gene>
<reference evidence="1 2" key="1">
    <citation type="journal article" date="2013" name="Genome Announc.">
        <title>Whole-genome sequences of five oyster-associated bacteria show potential for crude oil hydrocarbon degradation.</title>
        <authorList>
            <person name="Chauhan A."/>
            <person name="Green S."/>
            <person name="Pathak A."/>
            <person name="Thomas J."/>
            <person name="Venkatramanan R."/>
        </authorList>
    </citation>
    <scope>NUCLEOTIDE SEQUENCE [LARGE SCALE GENOMIC DNA]</scope>
    <source>
        <strain evidence="1 2">MF109</strain>
    </source>
</reference>
<dbReference type="EMBL" id="ATAO01000124">
    <property type="protein sequence ID" value="EQM81684.1"/>
    <property type="molecule type" value="Genomic_DNA"/>
</dbReference>
<dbReference type="NCBIfam" id="NF041823">
    <property type="entry name" value="daptide_RRE"/>
    <property type="match status" value="1"/>
</dbReference>